<comment type="subunit">
    <text evidence="2">Homodimer.</text>
</comment>
<dbReference type="InterPro" id="IPR013102">
    <property type="entry name" value="PYNP_C"/>
</dbReference>
<dbReference type="InterPro" id="IPR036320">
    <property type="entry name" value="Glycosyl_Trfase_fam3_N_dom_sf"/>
</dbReference>
<evidence type="ECO:0000313" key="7">
    <source>
        <dbReference type="Proteomes" id="UP001564760"/>
    </source>
</evidence>
<dbReference type="Pfam" id="PF00591">
    <property type="entry name" value="Glycos_transf_3"/>
    <property type="match status" value="1"/>
</dbReference>
<dbReference type="InterPro" id="IPR000053">
    <property type="entry name" value="Thymidine/pyrmidine_PPase"/>
</dbReference>
<dbReference type="SUPFAM" id="SSF54680">
    <property type="entry name" value="Pyrimidine nucleoside phosphorylase C-terminal domain"/>
    <property type="match status" value="1"/>
</dbReference>
<evidence type="ECO:0000256" key="1">
    <source>
        <dbReference type="ARBA" id="ARBA00006915"/>
    </source>
</evidence>
<gene>
    <name evidence="6" type="ORF">AB8998_24360</name>
</gene>
<keyword evidence="4 6" id="KW-0808">Transferase</keyword>
<dbReference type="PANTHER" id="PTHR10515:SF0">
    <property type="entry name" value="THYMIDINE PHOSPHORYLASE"/>
    <property type="match status" value="1"/>
</dbReference>
<dbReference type="InterPro" id="IPR035902">
    <property type="entry name" value="Nuc_phospho_transferase"/>
</dbReference>
<dbReference type="NCBIfam" id="TIGR02644">
    <property type="entry name" value="Y_phosphoryl"/>
    <property type="match status" value="1"/>
</dbReference>
<dbReference type="SUPFAM" id="SSF52418">
    <property type="entry name" value="Nucleoside phosphorylase/phosphoribosyltransferase catalytic domain"/>
    <property type="match status" value="1"/>
</dbReference>
<dbReference type="Proteomes" id="UP001564760">
    <property type="component" value="Unassembled WGS sequence"/>
</dbReference>
<dbReference type="InterPro" id="IPR036566">
    <property type="entry name" value="PYNP-like_C_sf"/>
</dbReference>
<dbReference type="PANTHER" id="PTHR10515">
    <property type="entry name" value="THYMIDINE PHOSPHORYLASE"/>
    <property type="match status" value="1"/>
</dbReference>
<evidence type="ECO:0000256" key="3">
    <source>
        <dbReference type="ARBA" id="ARBA00022676"/>
    </source>
</evidence>
<evidence type="ECO:0000259" key="5">
    <source>
        <dbReference type="SMART" id="SM00941"/>
    </source>
</evidence>
<dbReference type="EC" id="2.4.2.4" evidence="6"/>
<protein>
    <submittedName>
        <fullName evidence="6">Thymidine phosphorylase</fullName>
        <ecNumber evidence="6">2.4.2.4</ecNumber>
    </submittedName>
</protein>
<dbReference type="RefSeq" id="WP_369740248.1">
    <property type="nucleotide sequence ID" value="NZ_JBGEDP010000001.1"/>
</dbReference>
<accession>A0ABV4C6E3</accession>
<dbReference type="Gene3D" id="1.20.970.10">
    <property type="entry name" value="Transferase, Pyrimidine Nucleoside Phosphorylase, Chain C"/>
    <property type="match status" value="1"/>
</dbReference>
<dbReference type="NCBIfam" id="NF004490">
    <property type="entry name" value="PRK05820.1"/>
    <property type="match status" value="1"/>
</dbReference>
<dbReference type="PIRSF" id="PIRSF000478">
    <property type="entry name" value="TP_PyNP"/>
    <property type="match status" value="1"/>
</dbReference>
<reference evidence="6 7" key="1">
    <citation type="submission" date="2024-08" db="EMBL/GenBank/DDBJ databases">
        <title>Mycobacterium servetensis sp. nov., a novel rapid-growing mycobacterial species recovered from a human patient in Zaragoza, Spain.</title>
        <authorList>
            <person name="Tristancho-Baro A.I."/>
            <person name="Buenestado-Serrano S."/>
            <person name="Garcia De Viedma D."/>
            <person name="Milagro-Beamonte A."/>
            <person name="Burillo N."/>
            <person name="Sanz S."/>
            <person name="Lopez-Calleja A.I."/>
            <person name="Penas-Utrilla D."/>
            <person name="Guardingo M."/>
            <person name="Garcia M.J."/>
            <person name="Vinuelas-Bayon J."/>
        </authorList>
    </citation>
    <scope>NUCLEOTIDE SEQUENCE [LARGE SCALE GENOMIC DNA]</scope>
    <source>
        <strain evidence="7">HUMS_12744610</strain>
    </source>
</reference>
<feature type="domain" description="Pyrimidine nucleoside phosphorylase C-terminal" evidence="5">
    <location>
        <begin position="335"/>
        <end position="409"/>
    </location>
</feature>
<keyword evidence="3 6" id="KW-0328">Glycosyltransferase</keyword>
<dbReference type="InterPro" id="IPR017872">
    <property type="entry name" value="Pyrmidine_PPase_CS"/>
</dbReference>
<keyword evidence="7" id="KW-1185">Reference proteome</keyword>
<dbReference type="PROSITE" id="PS00647">
    <property type="entry name" value="THYMID_PHOSPHORYLASE"/>
    <property type="match status" value="1"/>
</dbReference>
<sequence>MTFDAPTVIRTKRDGGRLSDAAIDWVVDAYTHGRVADEQMSALLMAIVWRGMDRGEIARWTAAMLASGPRLDFTDLPVPTVDKHSTGGVGDKITLPLVPVVAACGAAVPQASGRGLGHTGGTLDKLESIAGFTGELSNRRVREQLRQVGAAIFAAGELAPADAKLYALRDITGTVESPPLIASSVMSKKLAEGAGALVLDVKVGSGALTSSPAQARELAHIMVGLGAAHGVPTRALLTDMNSPLGATVGNALEVAESLEVLAGGGPPDVVELTLTLAGEMLALAGIDDRDPAQTLRDGTAMDRFRRLVAAQGGDLSVPLPIGAHTETVTAARGGTMGDIDAMAVGMAAWRLGAGRSSPGGTVQPGAGVRIHRRPGEPVAAGEPLFTLYTDTPERFGAAMAELDGGYRVGPTAPQPRPLIIDRIVT</sequence>
<organism evidence="6 7">
    <name type="scientific">Mycobacterium servetii</name>
    <dbReference type="NCBI Taxonomy" id="3237418"/>
    <lineage>
        <taxon>Bacteria</taxon>
        <taxon>Bacillati</taxon>
        <taxon>Actinomycetota</taxon>
        <taxon>Actinomycetes</taxon>
        <taxon>Mycobacteriales</taxon>
        <taxon>Mycobacteriaceae</taxon>
        <taxon>Mycobacterium</taxon>
    </lineage>
</organism>
<dbReference type="InterPro" id="IPR017459">
    <property type="entry name" value="Glycosyl_Trfase_fam3_N_dom"/>
</dbReference>
<comment type="caution">
    <text evidence="6">The sequence shown here is derived from an EMBL/GenBank/DDBJ whole genome shotgun (WGS) entry which is preliminary data.</text>
</comment>
<name>A0ABV4C6E3_9MYCO</name>
<dbReference type="EMBL" id="JBGEDP010000001">
    <property type="protein sequence ID" value="MEY8017875.1"/>
    <property type="molecule type" value="Genomic_DNA"/>
</dbReference>
<evidence type="ECO:0000256" key="2">
    <source>
        <dbReference type="ARBA" id="ARBA00011738"/>
    </source>
</evidence>
<dbReference type="Pfam" id="PF07831">
    <property type="entry name" value="PYNP_C"/>
    <property type="match status" value="1"/>
</dbReference>
<dbReference type="Pfam" id="PF02885">
    <property type="entry name" value="Glycos_trans_3N"/>
    <property type="match status" value="1"/>
</dbReference>
<dbReference type="Gene3D" id="3.40.1030.10">
    <property type="entry name" value="Nucleoside phosphorylase/phosphoribosyltransferase catalytic domain"/>
    <property type="match status" value="1"/>
</dbReference>
<dbReference type="InterPro" id="IPR018090">
    <property type="entry name" value="Pyrmidine_PPas_bac/euk"/>
</dbReference>
<dbReference type="SUPFAM" id="SSF47648">
    <property type="entry name" value="Nucleoside phosphorylase/phosphoribosyltransferase N-terminal domain"/>
    <property type="match status" value="1"/>
</dbReference>
<evidence type="ECO:0000256" key="4">
    <source>
        <dbReference type="ARBA" id="ARBA00022679"/>
    </source>
</evidence>
<evidence type="ECO:0000313" key="6">
    <source>
        <dbReference type="EMBL" id="MEY8017875.1"/>
    </source>
</evidence>
<comment type="similarity">
    <text evidence="1">Belongs to the thymidine/pyrimidine-nucleoside phosphorylase family.</text>
</comment>
<dbReference type="GO" id="GO:0009032">
    <property type="term" value="F:thymidine phosphorylase activity"/>
    <property type="evidence" value="ECO:0007669"/>
    <property type="project" value="UniProtKB-EC"/>
</dbReference>
<dbReference type="InterPro" id="IPR000312">
    <property type="entry name" value="Glycosyl_Trfase_fam3"/>
</dbReference>
<dbReference type="Gene3D" id="3.90.1170.30">
    <property type="entry name" value="Pyrimidine nucleoside phosphorylase-like, C-terminal domain"/>
    <property type="match status" value="1"/>
</dbReference>
<proteinExistence type="inferred from homology"/>
<dbReference type="SMART" id="SM00941">
    <property type="entry name" value="PYNP_C"/>
    <property type="match status" value="1"/>
</dbReference>